<evidence type="ECO:0000313" key="3">
    <source>
        <dbReference type="Proteomes" id="UP000623129"/>
    </source>
</evidence>
<sequence>MGDPNQDHFSTAPPSPMIISPKAKLSLGLNNCHTGERQKLFGHTNPNVGILDEQVLSLVFRRLNWDPQTVCSAACTSRRMRAVAGRILFFELCLSRAPRLVSSVLITPIGAQPCGVAGSSPHVPGGWRALAKLLLFCCGCEPSRFFESSDKTPGHFAPVSRFSKTSGKSFLVRRCWGDVLYVSDPCEHANPAGEEEDLGVYRGVFGGFMRSRTRACLIGKNIQLEAHIRCPYCGARVWSMTAAGLVPKSASRRLGTHEDSLEYFVCVNGHLHGSCWLTRLSSSDADDDDDDDDDDGRDEDSGAADETVAW</sequence>
<dbReference type="OrthoDB" id="761790at2759"/>
<proteinExistence type="predicted"/>
<organism evidence="2 3">
    <name type="scientific">Carex littledalei</name>
    <dbReference type="NCBI Taxonomy" id="544730"/>
    <lineage>
        <taxon>Eukaryota</taxon>
        <taxon>Viridiplantae</taxon>
        <taxon>Streptophyta</taxon>
        <taxon>Embryophyta</taxon>
        <taxon>Tracheophyta</taxon>
        <taxon>Spermatophyta</taxon>
        <taxon>Magnoliopsida</taxon>
        <taxon>Liliopsida</taxon>
        <taxon>Poales</taxon>
        <taxon>Cyperaceae</taxon>
        <taxon>Cyperoideae</taxon>
        <taxon>Cariceae</taxon>
        <taxon>Carex</taxon>
        <taxon>Carex subgen. Euthyceras</taxon>
    </lineage>
</organism>
<keyword evidence="3" id="KW-1185">Reference proteome</keyword>
<dbReference type="EMBL" id="SWLB01000011">
    <property type="protein sequence ID" value="KAF3332857.1"/>
    <property type="molecule type" value="Genomic_DNA"/>
</dbReference>
<gene>
    <name evidence="2" type="ORF">FCM35_KLT02434</name>
</gene>
<dbReference type="PANTHER" id="PTHR31348">
    <property type="entry name" value="EID1-LIKE F-BOX PROTEIN 2-RELATED"/>
    <property type="match status" value="1"/>
</dbReference>
<evidence type="ECO:0000256" key="1">
    <source>
        <dbReference type="SAM" id="MobiDB-lite"/>
    </source>
</evidence>
<dbReference type="InterPro" id="IPR036047">
    <property type="entry name" value="F-box-like_dom_sf"/>
</dbReference>
<name>A0A833R794_9POAL</name>
<dbReference type="SUPFAM" id="SSF81383">
    <property type="entry name" value="F-box domain"/>
    <property type="match status" value="1"/>
</dbReference>
<protein>
    <submittedName>
        <fullName evidence="2">EID1-like F-box protein 3</fullName>
    </submittedName>
</protein>
<feature type="region of interest" description="Disordered" evidence="1">
    <location>
        <begin position="282"/>
        <end position="310"/>
    </location>
</feature>
<dbReference type="AlphaFoldDB" id="A0A833R794"/>
<evidence type="ECO:0000313" key="2">
    <source>
        <dbReference type="EMBL" id="KAF3332857.1"/>
    </source>
</evidence>
<accession>A0A833R794</accession>
<dbReference type="PANTHER" id="PTHR31348:SF3">
    <property type="entry name" value="EID1-LIKE F-BOX PROTEIN 3"/>
    <property type="match status" value="1"/>
</dbReference>
<dbReference type="Proteomes" id="UP000623129">
    <property type="component" value="Unassembled WGS sequence"/>
</dbReference>
<dbReference type="InterPro" id="IPR040267">
    <property type="entry name" value="EID1-like"/>
</dbReference>
<feature type="compositionally biased region" description="Acidic residues" evidence="1">
    <location>
        <begin position="284"/>
        <end position="303"/>
    </location>
</feature>
<reference evidence="2" key="1">
    <citation type="submission" date="2020-01" db="EMBL/GenBank/DDBJ databases">
        <title>Genome sequence of Kobresia littledalei, the first chromosome-level genome in the family Cyperaceae.</title>
        <authorList>
            <person name="Qu G."/>
        </authorList>
    </citation>
    <scope>NUCLEOTIDE SEQUENCE</scope>
    <source>
        <strain evidence="2">C.B.Clarke</strain>
        <tissue evidence="2">Leaf</tissue>
    </source>
</reference>
<comment type="caution">
    <text evidence="2">The sequence shown here is derived from an EMBL/GenBank/DDBJ whole genome shotgun (WGS) entry which is preliminary data.</text>
</comment>